<feature type="transmembrane region" description="Helical" evidence="1">
    <location>
        <begin position="12"/>
        <end position="32"/>
    </location>
</feature>
<evidence type="ECO:0000313" key="2">
    <source>
        <dbReference type="EMBL" id="KAL2833363.1"/>
    </source>
</evidence>
<keyword evidence="3" id="KW-1185">Reference proteome</keyword>
<organism evidence="2 3">
    <name type="scientific">Aspergillus cavernicola</name>
    <dbReference type="NCBI Taxonomy" id="176166"/>
    <lineage>
        <taxon>Eukaryota</taxon>
        <taxon>Fungi</taxon>
        <taxon>Dikarya</taxon>
        <taxon>Ascomycota</taxon>
        <taxon>Pezizomycotina</taxon>
        <taxon>Eurotiomycetes</taxon>
        <taxon>Eurotiomycetidae</taxon>
        <taxon>Eurotiales</taxon>
        <taxon>Aspergillaceae</taxon>
        <taxon>Aspergillus</taxon>
        <taxon>Aspergillus subgen. Nidulantes</taxon>
    </lineage>
</organism>
<evidence type="ECO:0000313" key="3">
    <source>
        <dbReference type="Proteomes" id="UP001610335"/>
    </source>
</evidence>
<reference evidence="2 3" key="1">
    <citation type="submission" date="2024-07" db="EMBL/GenBank/DDBJ databases">
        <title>Section-level genome sequencing and comparative genomics of Aspergillus sections Usti and Cavernicolus.</title>
        <authorList>
            <consortium name="Lawrence Berkeley National Laboratory"/>
            <person name="Nybo J.L."/>
            <person name="Vesth T.C."/>
            <person name="Theobald S."/>
            <person name="Frisvad J.C."/>
            <person name="Larsen T.O."/>
            <person name="Kjaerboelling I."/>
            <person name="Rothschild-Mancinelli K."/>
            <person name="Lyhne E.K."/>
            <person name="Kogle M.E."/>
            <person name="Barry K."/>
            <person name="Clum A."/>
            <person name="Na H."/>
            <person name="Ledsgaard L."/>
            <person name="Lin J."/>
            <person name="Lipzen A."/>
            <person name="Kuo A."/>
            <person name="Riley R."/>
            <person name="Mondo S."/>
            <person name="LaButti K."/>
            <person name="Haridas S."/>
            <person name="Pangalinan J."/>
            <person name="Salamov A.A."/>
            <person name="Simmons B.A."/>
            <person name="Magnuson J.K."/>
            <person name="Chen J."/>
            <person name="Drula E."/>
            <person name="Henrissat B."/>
            <person name="Wiebenga A."/>
            <person name="Lubbers R.J."/>
            <person name="Gomes A.C."/>
            <person name="Makela M.R."/>
            <person name="Stajich J."/>
            <person name="Grigoriev I.V."/>
            <person name="Mortensen U.H."/>
            <person name="De vries R.P."/>
            <person name="Baker S.E."/>
            <person name="Andersen M.R."/>
        </authorList>
    </citation>
    <scope>NUCLEOTIDE SEQUENCE [LARGE SCALE GENOMIC DNA]</scope>
    <source>
        <strain evidence="2 3">CBS 600.67</strain>
    </source>
</reference>
<sequence length="73" mass="8688">MTISYRSNCSFLSLFFFSLFNISFFTFIFFLFSSRLSFLFPISYHLSSNCSLLGLPSILDVFFFFFFFFNSPQ</sequence>
<keyword evidence="1" id="KW-1133">Transmembrane helix</keyword>
<feature type="transmembrane region" description="Helical" evidence="1">
    <location>
        <begin position="52"/>
        <end position="69"/>
    </location>
</feature>
<dbReference type="Proteomes" id="UP001610335">
    <property type="component" value="Unassembled WGS sequence"/>
</dbReference>
<proteinExistence type="predicted"/>
<protein>
    <submittedName>
        <fullName evidence="2">Uncharacterized protein</fullName>
    </submittedName>
</protein>
<keyword evidence="1" id="KW-0472">Membrane</keyword>
<accession>A0ABR4IZZ0</accession>
<gene>
    <name evidence="2" type="ORF">BDW59DRAFT_138532</name>
</gene>
<dbReference type="EMBL" id="JBFXLS010000004">
    <property type="protein sequence ID" value="KAL2833363.1"/>
    <property type="molecule type" value="Genomic_DNA"/>
</dbReference>
<name>A0ABR4IZZ0_9EURO</name>
<keyword evidence="1" id="KW-0812">Transmembrane</keyword>
<evidence type="ECO:0000256" key="1">
    <source>
        <dbReference type="SAM" id="Phobius"/>
    </source>
</evidence>
<comment type="caution">
    <text evidence="2">The sequence shown here is derived from an EMBL/GenBank/DDBJ whole genome shotgun (WGS) entry which is preliminary data.</text>
</comment>